<proteinExistence type="predicted"/>
<sequence>MAYHRSQRVFYRPTPSDAPAPAEVTAVREDGAYDIAVDGVARPTTSAIPREHLAPRFALDERVLYAKDGAPAAEAAAVAARAREGGKKTAKRAPKLTLAEVMSVDVSVWPPKYAIREKRDDATPTPTPTERFTVAGGDRVVSESIARMIAADEAMKALVRAEEERRRVEESRKEKKREAETRKKVKAEEDARPAYPAGGDGDCAPPTPAASAERPKLTKTPPPGFPTKIIAGSWADEESAARAKEDDDAAKRAAAAAAEKAAQRSKARAETEALKAARAAAEKSAKDKAKREAQKARRAIEAAERAAREAEEASARAIREEEETRVEGAAAKAIADEYASEVIRNHTKIGKLAKRQRGRDLSPESVALVRKMLDPDPETRNAAHAALLTARGRAARATARTFAPKSEEAERNATISAAGAKETARRAAKDSGDAASRAAAAAAAAREKEKDAAEATAREKRAAEAAALAAKSDAAKKKLEEKEAKKARRRAEIDAQLAAFGDDDGSLAALIGGAATGRDDDGDDGVVTATAKKRRGQGGSGARKRKTGAAGKSEKGSTGVGGGSGSAVAVAGGAAKPPRLTSALRSLASVVMAFTALFALVFVAWIVYVATMDDDGVAEDGGMGMPI</sequence>
<feature type="region of interest" description="Disordered" evidence="1">
    <location>
        <begin position="397"/>
        <end position="483"/>
    </location>
</feature>
<dbReference type="KEGG" id="mpp:MICPUCDRAFT_57929"/>
<keyword evidence="2" id="KW-1133">Transmembrane helix</keyword>
<feature type="compositionally biased region" description="Basic and acidic residues" evidence="1">
    <location>
        <begin position="161"/>
        <end position="192"/>
    </location>
</feature>
<dbReference type="RefSeq" id="XP_003058795.1">
    <property type="nucleotide sequence ID" value="XM_003058749.1"/>
</dbReference>
<protein>
    <submittedName>
        <fullName evidence="3">Predicted protein</fullName>
    </submittedName>
</protein>
<evidence type="ECO:0000256" key="2">
    <source>
        <dbReference type="SAM" id="Phobius"/>
    </source>
</evidence>
<dbReference type="GeneID" id="9684234"/>
<feature type="compositionally biased region" description="Basic and acidic residues" evidence="1">
    <location>
        <begin position="445"/>
        <end position="463"/>
    </location>
</feature>
<feature type="region of interest" description="Disordered" evidence="1">
    <location>
        <begin position="1"/>
        <end position="21"/>
    </location>
</feature>
<feature type="region of interest" description="Disordered" evidence="1">
    <location>
        <begin position="519"/>
        <end position="568"/>
    </location>
</feature>
<reference evidence="3 4" key="1">
    <citation type="journal article" date="2009" name="Science">
        <title>Green evolution and dynamic adaptations revealed by genomes of the marine picoeukaryotes Micromonas.</title>
        <authorList>
            <person name="Worden A.Z."/>
            <person name="Lee J.H."/>
            <person name="Mock T."/>
            <person name="Rouze P."/>
            <person name="Simmons M.P."/>
            <person name="Aerts A.L."/>
            <person name="Allen A.E."/>
            <person name="Cuvelier M.L."/>
            <person name="Derelle E."/>
            <person name="Everett M.V."/>
            <person name="Foulon E."/>
            <person name="Grimwood J."/>
            <person name="Gundlach H."/>
            <person name="Henrissat B."/>
            <person name="Napoli C."/>
            <person name="McDonald S.M."/>
            <person name="Parker M.S."/>
            <person name="Rombauts S."/>
            <person name="Salamov A."/>
            <person name="Von Dassow P."/>
            <person name="Badger J.H."/>
            <person name="Coutinho P.M."/>
            <person name="Demir E."/>
            <person name="Dubchak I."/>
            <person name="Gentemann C."/>
            <person name="Eikrem W."/>
            <person name="Gready J.E."/>
            <person name="John U."/>
            <person name="Lanier W."/>
            <person name="Lindquist E.A."/>
            <person name="Lucas S."/>
            <person name="Mayer K.F."/>
            <person name="Moreau H."/>
            <person name="Not F."/>
            <person name="Otillar R."/>
            <person name="Panaud O."/>
            <person name="Pangilinan J."/>
            <person name="Paulsen I."/>
            <person name="Piegu B."/>
            <person name="Poliakov A."/>
            <person name="Robbens S."/>
            <person name="Schmutz J."/>
            <person name="Toulza E."/>
            <person name="Wyss T."/>
            <person name="Zelensky A."/>
            <person name="Zhou K."/>
            <person name="Armbrust E.V."/>
            <person name="Bhattacharya D."/>
            <person name="Goodenough U.W."/>
            <person name="Van de Peer Y."/>
            <person name="Grigoriev I.V."/>
        </authorList>
    </citation>
    <scope>NUCLEOTIDE SEQUENCE [LARGE SCALE GENOMIC DNA]</scope>
    <source>
        <strain evidence="3 4">CCMP1545</strain>
    </source>
</reference>
<feature type="compositionally biased region" description="Low complexity" evidence="1">
    <location>
        <begin position="433"/>
        <end position="444"/>
    </location>
</feature>
<organism evidence="4">
    <name type="scientific">Micromonas pusilla (strain CCMP1545)</name>
    <name type="common">Picoplanktonic green alga</name>
    <dbReference type="NCBI Taxonomy" id="564608"/>
    <lineage>
        <taxon>Eukaryota</taxon>
        <taxon>Viridiplantae</taxon>
        <taxon>Chlorophyta</taxon>
        <taxon>Mamiellophyceae</taxon>
        <taxon>Mamiellales</taxon>
        <taxon>Mamiellaceae</taxon>
        <taxon>Micromonas</taxon>
    </lineage>
</organism>
<feature type="compositionally biased region" description="Basic residues" evidence="1">
    <location>
        <begin position="531"/>
        <end position="547"/>
    </location>
</feature>
<dbReference type="EMBL" id="GG663739">
    <property type="protein sequence ID" value="EEH57250.1"/>
    <property type="molecule type" value="Genomic_DNA"/>
</dbReference>
<dbReference type="Proteomes" id="UP000001876">
    <property type="component" value="Unassembled WGS sequence"/>
</dbReference>
<evidence type="ECO:0000313" key="3">
    <source>
        <dbReference type="EMBL" id="EEH57250.1"/>
    </source>
</evidence>
<feature type="region of interest" description="Disordered" evidence="1">
    <location>
        <begin position="161"/>
        <end position="307"/>
    </location>
</feature>
<gene>
    <name evidence="3" type="ORF">MICPUCDRAFT_57929</name>
</gene>
<accession>C1MT41</accession>
<evidence type="ECO:0000313" key="4">
    <source>
        <dbReference type="Proteomes" id="UP000001876"/>
    </source>
</evidence>
<feature type="compositionally biased region" description="Basic and acidic residues" evidence="1">
    <location>
        <begin position="422"/>
        <end position="432"/>
    </location>
</feature>
<evidence type="ECO:0000256" key="1">
    <source>
        <dbReference type="SAM" id="MobiDB-lite"/>
    </source>
</evidence>
<keyword evidence="4" id="KW-1185">Reference proteome</keyword>
<keyword evidence="2" id="KW-0472">Membrane</keyword>
<feature type="transmembrane region" description="Helical" evidence="2">
    <location>
        <begin position="586"/>
        <end position="608"/>
    </location>
</feature>
<feature type="compositionally biased region" description="Basic and acidic residues" evidence="1">
    <location>
        <begin position="239"/>
        <end position="251"/>
    </location>
</feature>
<keyword evidence="2" id="KW-0812">Transmembrane</keyword>
<name>C1MT41_MICPC</name>
<dbReference type="AlphaFoldDB" id="C1MT41"/>
<feature type="compositionally biased region" description="Basic and acidic residues" evidence="1">
    <location>
        <begin position="267"/>
        <end position="307"/>
    </location>
</feature>
<feature type="compositionally biased region" description="Basic and acidic residues" evidence="1">
    <location>
        <begin position="473"/>
        <end position="483"/>
    </location>
</feature>